<keyword evidence="1" id="KW-0812">Transmembrane</keyword>
<name>A0A1F7Y3E7_9BACT</name>
<gene>
    <name evidence="2" type="ORF">A2714_03130</name>
</gene>
<dbReference type="EMBL" id="MGGE01000023">
    <property type="protein sequence ID" value="OGM21178.1"/>
    <property type="molecule type" value="Genomic_DNA"/>
</dbReference>
<keyword evidence="1" id="KW-1133">Transmembrane helix</keyword>
<comment type="caution">
    <text evidence="2">The sequence shown here is derived from an EMBL/GenBank/DDBJ whole genome shotgun (WGS) entry which is preliminary data.</text>
</comment>
<evidence type="ECO:0000313" key="2">
    <source>
        <dbReference type="EMBL" id="OGM21178.1"/>
    </source>
</evidence>
<feature type="transmembrane region" description="Helical" evidence="1">
    <location>
        <begin position="12"/>
        <end position="34"/>
    </location>
</feature>
<organism evidence="2 3">
    <name type="scientific">Candidatus Woesebacteria bacterium RIFCSPHIGHO2_01_FULL_38_9</name>
    <dbReference type="NCBI Taxonomy" id="1802492"/>
    <lineage>
        <taxon>Bacteria</taxon>
        <taxon>Candidatus Woeseibacteriota</taxon>
    </lineage>
</organism>
<accession>A0A1F7Y3E7</accession>
<sequence length="277" mass="31851">MKAIKKLLQSLTYFDIGVILVLAILSIAFFSFFYRKAEYVNIRVKVTDKEVLYAWSQPQNWYAERFEIGDVEKDALGRVISEIVGIERFNVDSQRKAVYLDLKVRAVYDSRSKLYSARGKKLNFGTPIRFDFSKITFDGIVTEFPNSEYQKNLVIRDLKVVAKLRGISQNSAWTVEPEVVESIKKGDIIKDSNRVVLAEVLDSKVMPAEHITQTDRGELMLRYDPVFKDGIFTLRIRTKFYNGEPYVFDNVPLRIGEGLPLNFGHTSVFPVIVDIQN</sequence>
<dbReference type="Proteomes" id="UP000178419">
    <property type="component" value="Unassembled WGS sequence"/>
</dbReference>
<keyword evidence="1" id="KW-0472">Membrane</keyword>
<protein>
    <submittedName>
        <fullName evidence="2">Uncharacterized protein</fullName>
    </submittedName>
</protein>
<dbReference type="AlphaFoldDB" id="A0A1F7Y3E7"/>
<evidence type="ECO:0000313" key="3">
    <source>
        <dbReference type="Proteomes" id="UP000178419"/>
    </source>
</evidence>
<reference evidence="2 3" key="1">
    <citation type="journal article" date="2016" name="Nat. Commun.">
        <title>Thousands of microbial genomes shed light on interconnected biogeochemical processes in an aquifer system.</title>
        <authorList>
            <person name="Anantharaman K."/>
            <person name="Brown C.T."/>
            <person name="Hug L.A."/>
            <person name="Sharon I."/>
            <person name="Castelle C.J."/>
            <person name="Probst A.J."/>
            <person name="Thomas B.C."/>
            <person name="Singh A."/>
            <person name="Wilkins M.J."/>
            <person name="Karaoz U."/>
            <person name="Brodie E.L."/>
            <person name="Williams K.H."/>
            <person name="Hubbard S.S."/>
            <person name="Banfield J.F."/>
        </authorList>
    </citation>
    <scope>NUCLEOTIDE SEQUENCE [LARGE SCALE GENOMIC DNA]</scope>
</reference>
<evidence type="ECO:0000256" key="1">
    <source>
        <dbReference type="SAM" id="Phobius"/>
    </source>
</evidence>
<proteinExistence type="predicted"/>